<feature type="binding site" evidence="4">
    <location>
        <position position="99"/>
    </location>
    <ligand>
        <name>a divalent metal cation</name>
        <dbReference type="ChEBI" id="CHEBI:60240"/>
        <label>1</label>
    </ligand>
</feature>
<dbReference type="PANTHER" id="PTHR46124">
    <property type="entry name" value="D-AMINOACYL-TRNA DEACYLASE"/>
    <property type="match status" value="1"/>
</dbReference>
<evidence type="ECO:0000256" key="3">
    <source>
        <dbReference type="ARBA" id="ARBA00022801"/>
    </source>
</evidence>
<dbReference type="InterPro" id="IPR015991">
    <property type="entry name" value="TatD/YcfH-like"/>
</dbReference>
<dbReference type="InterPro" id="IPR032466">
    <property type="entry name" value="Metal_Hydrolase"/>
</dbReference>
<dbReference type="GO" id="GO:0016788">
    <property type="term" value="F:hydrolase activity, acting on ester bonds"/>
    <property type="evidence" value="ECO:0007669"/>
    <property type="project" value="InterPro"/>
</dbReference>
<dbReference type="GO" id="GO:0004536">
    <property type="term" value="F:DNA nuclease activity"/>
    <property type="evidence" value="ECO:0007669"/>
    <property type="project" value="InterPro"/>
</dbReference>
<evidence type="ECO:0000313" key="5">
    <source>
        <dbReference type="EMBL" id="NLW36753.1"/>
    </source>
</evidence>
<evidence type="ECO:0000256" key="4">
    <source>
        <dbReference type="PIRSR" id="PIRSR005902-1"/>
    </source>
</evidence>
<name>A0A971S1Y9_9BACT</name>
<dbReference type="Gene3D" id="3.20.20.140">
    <property type="entry name" value="Metal-dependent hydrolases"/>
    <property type="match status" value="1"/>
</dbReference>
<feature type="binding site" evidence="4">
    <location>
        <position position="13"/>
    </location>
    <ligand>
        <name>a divalent metal cation</name>
        <dbReference type="ChEBI" id="CHEBI:60240"/>
        <label>1</label>
    </ligand>
</feature>
<accession>A0A971S1Y9</accession>
<proteinExistence type="inferred from homology"/>
<dbReference type="NCBIfam" id="TIGR00010">
    <property type="entry name" value="YchF/TatD family DNA exonuclease"/>
    <property type="match status" value="1"/>
</dbReference>
<dbReference type="CDD" id="cd01310">
    <property type="entry name" value="TatD_DNAse"/>
    <property type="match status" value="1"/>
</dbReference>
<evidence type="ECO:0000256" key="1">
    <source>
        <dbReference type="ARBA" id="ARBA00009275"/>
    </source>
</evidence>
<reference evidence="5" key="2">
    <citation type="submission" date="2020-01" db="EMBL/GenBank/DDBJ databases">
        <authorList>
            <person name="Campanaro S."/>
        </authorList>
    </citation>
    <scope>NUCLEOTIDE SEQUENCE</scope>
    <source>
        <strain evidence="5">AS06rmzACSIP_7</strain>
    </source>
</reference>
<organism evidence="5 6">
    <name type="scientific">Syntrophorhabdus aromaticivorans</name>
    <dbReference type="NCBI Taxonomy" id="328301"/>
    <lineage>
        <taxon>Bacteria</taxon>
        <taxon>Pseudomonadati</taxon>
        <taxon>Thermodesulfobacteriota</taxon>
        <taxon>Syntrophorhabdia</taxon>
        <taxon>Syntrophorhabdales</taxon>
        <taxon>Syntrophorhabdaceae</taxon>
        <taxon>Syntrophorhabdus</taxon>
    </lineage>
</organism>
<protein>
    <submittedName>
        <fullName evidence="5">TatD family hydrolase</fullName>
    </submittedName>
</protein>
<dbReference type="InterPro" id="IPR001130">
    <property type="entry name" value="TatD-like"/>
</dbReference>
<sequence>MMCYKFTMFVDSHCHLEMEAFERDRKEVIERSLQEGLRYILTVGTEEVYFEKVIEIVDTYPGIYGAIGLHPHNSSDYGEPIEKVIRTCLKHPKIVGYGEIGLDFFKNYSPKDSQIRAFQAQIEVAREEGLPIIVHSRSAQAETIEILNDAFDGSTEGVGVIHCYSYDVAAAKRFLDMGFYLSMPGTITYKNTESLTEVIRYLPADRILAETDAPFLTPNPHRGKRNEPRLVKHTIEKIASVRNQGIEETASILHDNFTRLFLNGTRGGN</sequence>
<comment type="similarity">
    <text evidence="1">Belongs to the metallo-dependent hydrolases superfamily. TatD-type hydrolase family.</text>
</comment>
<dbReference type="Proteomes" id="UP000777265">
    <property type="component" value="Unassembled WGS sequence"/>
</dbReference>
<dbReference type="EMBL" id="JAAYEE010000291">
    <property type="protein sequence ID" value="NLW36753.1"/>
    <property type="molecule type" value="Genomic_DNA"/>
</dbReference>
<keyword evidence="3 5" id="KW-0378">Hydrolase</keyword>
<dbReference type="GO" id="GO:0046872">
    <property type="term" value="F:metal ion binding"/>
    <property type="evidence" value="ECO:0007669"/>
    <property type="project" value="UniProtKB-KW"/>
</dbReference>
<reference evidence="5" key="1">
    <citation type="journal article" date="2020" name="Biotechnol. Biofuels">
        <title>New insights from the biogas microbiome by comprehensive genome-resolved metagenomics of nearly 1600 species originating from multiple anaerobic digesters.</title>
        <authorList>
            <person name="Campanaro S."/>
            <person name="Treu L."/>
            <person name="Rodriguez-R L.M."/>
            <person name="Kovalovszki A."/>
            <person name="Ziels R.M."/>
            <person name="Maus I."/>
            <person name="Zhu X."/>
            <person name="Kougias P.G."/>
            <person name="Basile A."/>
            <person name="Luo G."/>
            <person name="Schluter A."/>
            <person name="Konstantinidis K.T."/>
            <person name="Angelidaki I."/>
        </authorList>
    </citation>
    <scope>NUCLEOTIDE SEQUENCE</scope>
    <source>
        <strain evidence="5">AS06rmzACSIP_7</strain>
    </source>
</reference>
<feature type="binding site" evidence="4">
    <location>
        <position position="15"/>
    </location>
    <ligand>
        <name>a divalent metal cation</name>
        <dbReference type="ChEBI" id="CHEBI:60240"/>
        <label>1</label>
    </ligand>
</feature>
<gene>
    <name evidence="5" type="ORF">GXY80_14950</name>
</gene>
<feature type="binding site" evidence="4">
    <location>
        <position position="162"/>
    </location>
    <ligand>
        <name>a divalent metal cation</name>
        <dbReference type="ChEBI" id="CHEBI:60240"/>
        <label>2</label>
    </ligand>
</feature>
<comment type="caution">
    <text evidence="5">The sequence shown here is derived from an EMBL/GenBank/DDBJ whole genome shotgun (WGS) entry which is preliminary data.</text>
</comment>
<feature type="binding site" evidence="4">
    <location>
        <position position="135"/>
    </location>
    <ligand>
        <name>a divalent metal cation</name>
        <dbReference type="ChEBI" id="CHEBI:60240"/>
        <label>2</label>
    </ligand>
</feature>
<dbReference type="Pfam" id="PF01026">
    <property type="entry name" value="TatD_DNase"/>
    <property type="match status" value="1"/>
</dbReference>
<evidence type="ECO:0000256" key="2">
    <source>
        <dbReference type="ARBA" id="ARBA00022723"/>
    </source>
</evidence>
<dbReference type="PIRSF" id="PIRSF005902">
    <property type="entry name" value="DNase_TatD"/>
    <property type="match status" value="1"/>
</dbReference>
<dbReference type="PANTHER" id="PTHR46124:SF2">
    <property type="entry name" value="D-AMINOACYL-TRNA DEACYLASE"/>
    <property type="match status" value="1"/>
</dbReference>
<keyword evidence="2 4" id="KW-0479">Metal-binding</keyword>
<evidence type="ECO:0000313" key="6">
    <source>
        <dbReference type="Proteomes" id="UP000777265"/>
    </source>
</evidence>
<dbReference type="SUPFAM" id="SSF51556">
    <property type="entry name" value="Metallo-dependent hydrolases"/>
    <property type="match status" value="1"/>
</dbReference>
<feature type="binding site" evidence="4">
    <location>
        <position position="212"/>
    </location>
    <ligand>
        <name>a divalent metal cation</name>
        <dbReference type="ChEBI" id="CHEBI:60240"/>
        <label>1</label>
    </ligand>
</feature>
<dbReference type="AlphaFoldDB" id="A0A971S1Y9"/>
<dbReference type="FunFam" id="3.20.20.140:FF:000005">
    <property type="entry name" value="TatD family hydrolase"/>
    <property type="match status" value="1"/>
</dbReference>